<sequence>MVRPRELRIFNENTSAGLESEVIIFMLRLTASIVMMPPERTTTLSSSNNFSNKRIWMRSPDASTVSPLTAISRFGNAFSISRKFVSPAPSKLTIEMPAGSAIDTALFGSINTSLARRPSKRSATHEV</sequence>
<accession>A0A6J6WW08</accession>
<gene>
    <name evidence="1" type="ORF">UFOPK2922_01415</name>
</gene>
<proteinExistence type="predicted"/>
<dbReference type="AlphaFoldDB" id="A0A6J6WW08"/>
<evidence type="ECO:0000313" key="1">
    <source>
        <dbReference type="EMBL" id="CAB4787394.1"/>
    </source>
</evidence>
<organism evidence="1">
    <name type="scientific">freshwater metagenome</name>
    <dbReference type="NCBI Taxonomy" id="449393"/>
    <lineage>
        <taxon>unclassified sequences</taxon>
        <taxon>metagenomes</taxon>
        <taxon>ecological metagenomes</taxon>
    </lineage>
</organism>
<name>A0A6J6WW08_9ZZZZ</name>
<dbReference type="EMBL" id="CAEZZS010000107">
    <property type="protein sequence ID" value="CAB4787394.1"/>
    <property type="molecule type" value="Genomic_DNA"/>
</dbReference>
<reference evidence="1" key="1">
    <citation type="submission" date="2020-05" db="EMBL/GenBank/DDBJ databases">
        <authorList>
            <person name="Chiriac C."/>
            <person name="Salcher M."/>
            <person name="Ghai R."/>
            <person name="Kavagutti S V."/>
        </authorList>
    </citation>
    <scope>NUCLEOTIDE SEQUENCE</scope>
</reference>
<protein>
    <submittedName>
        <fullName evidence="1">Unannotated protein</fullName>
    </submittedName>
</protein>